<dbReference type="AlphaFoldDB" id="A0A2R6WWK0"/>
<protein>
    <submittedName>
        <fullName evidence="2">Uncharacterized protein</fullName>
    </submittedName>
</protein>
<sequence length="86" mass="9716">MSEAVEKKGKLLFVQYGWTSVWVKDAKAAWWSAPTPLPAHPRQSPVTCRRSSASSSSCRNIRRFGSQHAKSTTERGGRKGRNERRE</sequence>
<dbReference type="Proteomes" id="UP000244005">
    <property type="component" value="Unassembled WGS sequence"/>
</dbReference>
<proteinExistence type="predicted"/>
<evidence type="ECO:0000256" key="1">
    <source>
        <dbReference type="SAM" id="MobiDB-lite"/>
    </source>
</evidence>
<feature type="compositionally biased region" description="Low complexity" evidence="1">
    <location>
        <begin position="49"/>
        <end position="59"/>
    </location>
</feature>
<dbReference type="EMBL" id="KZ772724">
    <property type="protein sequence ID" value="PTQ38234.1"/>
    <property type="molecule type" value="Genomic_DNA"/>
</dbReference>
<organism evidence="2 3">
    <name type="scientific">Marchantia polymorpha</name>
    <name type="common">Common liverwort</name>
    <name type="synonym">Marchantia aquatica</name>
    <dbReference type="NCBI Taxonomy" id="3197"/>
    <lineage>
        <taxon>Eukaryota</taxon>
        <taxon>Viridiplantae</taxon>
        <taxon>Streptophyta</taxon>
        <taxon>Embryophyta</taxon>
        <taxon>Marchantiophyta</taxon>
        <taxon>Marchantiopsida</taxon>
        <taxon>Marchantiidae</taxon>
        <taxon>Marchantiales</taxon>
        <taxon>Marchantiaceae</taxon>
        <taxon>Marchantia</taxon>
    </lineage>
</organism>
<accession>A0A2R6WWK0</accession>
<reference evidence="3" key="1">
    <citation type="journal article" date="2017" name="Cell">
        <title>Insights into land plant evolution garnered from the Marchantia polymorpha genome.</title>
        <authorList>
            <person name="Bowman J.L."/>
            <person name="Kohchi T."/>
            <person name="Yamato K.T."/>
            <person name="Jenkins J."/>
            <person name="Shu S."/>
            <person name="Ishizaki K."/>
            <person name="Yamaoka S."/>
            <person name="Nishihama R."/>
            <person name="Nakamura Y."/>
            <person name="Berger F."/>
            <person name="Adam C."/>
            <person name="Aki S.S."/>
            <person name="Althoff F."/>
            <person name="Araki T."/>
            <person name="Arteaga-Vazquez M.A."/>
            <person name="Balasubrmanian S."/>
            <person name="Barry K."/>
            <person name="Bauer D."/>
            <person name="Boehm C.R."/>
            <person name="Briginshaw L."/>
            <person name="Caballero-Perez J."/>
            <person name="Catarino B."/>
            <person name="Chen F."/>
            <person name="Chiyoda S."/>
            <person name="Chovatia M."/>
            <person name="Davies K.M."/>
            <person name="Delmans M."/>
            <person name="Demura T."/>
            <person name="Dierschke T."/>
            <person name="Dolan L."/>
            <person name="Dorantes-Acosta A.E."/>
            <person name="Eklund D.M."/>
            <person name="Florent S.N."/>
            <person name="Flores-Sandoval E."/>
            <person name="Fujiyama A."/>
            <person name="Fukuzawa H."/>
            <person name="Galik B."/>
            <person name="Grimanelli D."/>
            <person name="Grimwood J."/>
            <person name="Grossniklaus U."/>
            <person name="Hamada T."/>
            <person name="Haseloff J."/>
            <person name="Hetherington A.J."/>
            <person name="Higo A."/>
            <person name="Hirakawa Y."/>
            <person name="Hundley H.N."/>
            <person name="Ikeda Y."/>
            <person name="Inoue K."/>
            <person name="Inoue S.I."/>
            <person name="Ishida S."/>
            <person name="Jia Q."/>
            <person name="Kakita M."/>
            <person name="Kanazawa T."/>
            <person name="Kawai Y."/>
            <person name="Kawashima T."/>
            <person name="Kennedy M."/>
            <person name="Kinose K."/>
            <person name="Kinoshita T."/>
            <person name="Kohara Y."/>
            <person name="Koide E."/>
            <person name="Komatsu K."/>
            <person name="Kopischke S."/>
            <person name="Kubo M."/>
            <person name="Kyozuka J."/>
            <person name="Lagercrantz U."/>
            <person name="Lin S.S."/>
            <person name="Lindquist E."/>
            <person name="Lipzen A.M."/>
            <person name="Lu C.W."/>
            <person name="De Luna E."/>
            <person name="Martienssen R.A."/>
            <person name="Minamino N."/>
            <person name="Mizutani M."/>
            <person name="Mizutani M."/>
            <person name="Mochizuki N."/>
            <person name="Monte I."/>
            <person name="Mosher R."/>
            <person name="Nagasaki H."/>
            <person name="Nakagami H."/>
            <person name="Naramoto S."/>
            <person name="Nishitani K."/>
            <person name="Ohtani M."/>
            <person name="Okamoto T."/>
            <person name="Okumura M."/>
            <person name="Phillips J."/>
            <person name="Pollak B."/>
            <person name="Reinders A."/>
            <person name="Rovekamp M."/>
            <person name="Sano R."/>
            <person name="Sawa S."/>
            <person name="Schmid M.W."/>
            <person name="Shirakawa M."/>
            <person name="Solano R."/>
            <person name="Spunde A."/>
            <person name="Suetsugu N."/>
            <person name="Sugano S."/>
            <person name="Sugiyama A."/>
            <person name="Sun R."/>
            <person name="Suzuki Y."/>
            <person name="Takenaka M."/>
            <person name="Takezawa D."/>
            <person name="Tomogane H."/>
            <person name="Tsuzuki M."/>
            <person name="Ueda T."/>
            <person name="Umeda M."/>
            <person name="Ward J.M."/>
            <person name="Watanabe Y."/>
            <person name="Yazaki K."/>
            <person name="Yokoyama R."/>
            <person name="Yoshitake Y."/>
            <person name="Yotsui I."/>
            <person name="Zachgo S."/>
            <person name="Schmutz J."/>
        </authorList>
    </citation>
    <scope>NUCLEOTIDE SEQUENCE [LARGE SCALE GENOMIC DNA]</scope>
    <source>
        <strain evidence="3">Tak-1</strain>
    </source>
</reference>
<keyword evidence="3" id="KW-1185">Reference proteome</keyword>
<name>A0A2R6WWK0_MARPO</name>
<feature type="region of interest" description="Disordered" evidence="1">
    <location>
        <begin position="34"/>
        <end position="86"/>
    </location>
</feature>
<evidence type="ECO:0000313" key="3">
    <source>
        <dbReference type="Proteomes" id="UP000244005"/>
    </source>
</evidence>
<gene>
    <name evidence="2" type="ORF">MARPO_0052s0035</name>
</gene>
<dbReference type="Gramene" id="Mp6g01690.1">
    <property type="protein sequence ID" value="Mp6g01690.1.cds1"/>
    <property type="gene ID" value="Mp6g01690"/>
</dbReference>
<evidence type="ECO:0000313" key="2">
    <source>
        <dbReference type="EMBL" id="PTQ38234.1"/>
    </source>
</evidence>